<dbReference type="EMBL" id="BMJH01000001">
    <property type="protein sequence ID" value="GGC55113.1"/>
    <property type="molecule type" value="Genomic_DNA"/>
</dbReference>
<dbReference type="InterPro" id="IPR025751">
    <property type="entry name" value="RsbRD_N_dom"/>
</dbReference>
<dbReference type="InterPro" id="IPR042070">
    <property type="entry name" value="PucR_C-HTH_sf"/>
</dbReference>
<dbReference type="InterPro" id="IPR041522">
    <property type="entry name" value="CdaR_GGDEF"/>
</dbReference>
<comment type="similarity">
    <text evidence="1">Belongs to the CdaR family.</text>
</comment>
<evidence type="ECO:0000259" key="3">
    <source>
        <dbReference type="Pfam" id="PF14361"/>
    </source>
</evidence>
<comment type="caution">
    <text evidence="5">The sequence shown here is derived from an EMBL/GenBank/DDBJ whole genome shotgun (WGS) entry which is preliminary data.</text>
</comment>
<organism evidence="5 6">
    <name type="scientific">Hoyosella rhizosphaerae</name>
    <dbReference type="NCBI Taxonomy" id="1755582"/>
    <lineage>
        <taxon>Bacteria</taxon>
        <taxon>Bacillati</taxon>
        <taxon>Actinomycetota</taxon>
        <taxon>Actinomycetes</taxon>
        <taxon>Mycobacteriales</taxon>
        <taxon>Hoyosellaceae</taxon>
        <taxon>Hoyosella</taxon>
    </lineage>
</organism>
<dbReference type="PANTHER" id="PTHR33744:SF7">
    <property type="entry name" value="PUCR FAMILY TRANSCRIPTIONAL REGULATOR"/>
    <property type="match status" value="1"/>
</dbReference>
<reference evidence="5" key="1">
    <citation type="journal article" date="2014" name="Int. J. Syst. Evol. Microbiol.">
        <title>Complete genome sequence of Corynebacterium casei LMG S-19264T (=DSM 44701T), isolated from a smear-ripened cheese.</title>
        <authorList>
            <consortium name="US DOE Joint Genome Institute (JGI-PGF)"/>
            <person name="Walter F."/>
            <person name="Albersmeier A."/>
            <person name="Kalinowski J."/>
            <person name="Ruckert C."/>
        </authorList>
    </citation>
    <scope>NUCLEOTIDE SEQUENCE</scope>
    <source>
        <strain evidence="5">CGMCC 1.15478</strain>
    </source>
</reference>
<sequence length="386" mass="42581">MTESPKADNAALDNLAYALHQRLDAQTDAIVALIRRSVPEYDVLPIEDVRFGIVEIVREVIAQVASLQVDATRIAPLADLARRRAEQGFPLGALTRSIQLGARYLLSEADTLAPKYHIDAPTMLKVHDFAWQFVTDAASVIAEIQRDIAIDAGHRESGRRADFLRGVLHGTLAPARLATEARVFGIDPTARYFPLRARPSGQQAEDRISSAIRRTSTTARHKPVLAVLEGDLVGLLPQPPTLPENTLAALGEAVRLSQAADSFRSASLALDAAAAFGREGVVTLADLGPLPLALMADDLAATVEQQYFRDLDSDYEANRDIEQTVWTFFECDLNADAAAEKLHVHRNTVRYRLGRFREITGLDVRANTHDFVLAWWALARRARQRQ</sequence>
<feature type="domain" description="RsbT co-antagonist protein RsbRD N-terminal" evidence="3">
    <location>
        <begin position="25"/>
        <end position="157"/>
    </location>
</feature>
<dbReference type="PANTHER" id="PTHR33744">
    <property type="entry name" value="CARBOHYDRATE DIACID REGULATOR"/>
    <property type="match status" value="1"/>
</dbReference>
<dbReference type="Pfam" id="PF13556">
    <property type="entry name" value="HTH_30"/>
    <property type="match status" value="1"/>
</dbReference>
<dbReference type="Gene3D" id="1.10.10.2840">
    <property type="entry name" value="PucR C-terminal helix-turn-helix domain"/>
    <property type="match status" value="1"/>
</dbReference>
<dbReference type="RefSeq" id="WP_188670224.1">
    <property type="nucleotide sequence ID" value="NZ_BMJH01000001.1"/>
</dbReference>
<accession>A0A916U142</accession>
<dbReference type="Proteomes" id="UP000641514">
    <property type="component" value="Unassembled WGS sequence"/>
</dbReference>
<protein>
    <submittedName>
        <fullName evidence="5">Transcriptional regulator</fullName>
    </submittedName>
</protein>
<proteinExistence type="inferred from homology"/>
<evidence type="ECO:0000256" key="1">
    <source>
        <dbReference type="ARBA" id="ARBA00006754"/>
    </source>
</evidence>
<dbReference type="Pfam" id="PF14361">
    <property type="entry name" value="RsbRD_N"/>
    <property type="match status" value="1"/>
</dbReference>
<evidence type="ECO:0000313" key="6">
    <source>
        <dbReference type="Proteomes" id="UP000641514"/>
    </source>
</evidence>
<feature type="domain" description="PucR C-terminal helix-turn-helix" evidence="2">
    <location>
        <begin position="323"/>
        <end position="378"/>
    </location>
</feature>
<keyword evidence="6" id="KW-1185">Reference proteome</keyword>
<reference evidence="5" key="2">
    <citation type="submission" date="2020-09" db="EMBL/GenBank/DDBJ databases">
        <authorList>
            <person name="Sun Q."/>
            <person name="Zhou Y."/>
        </authorList>
    </citation>
    <scope>NUCLEOTIDE SEQUENCE</scope>
    <source>
        <strain evidence="5">CGMCC 1.15478</strain>
    </source>
</reference>
<dbReference type="Pfam" id="PF17853">
    <property type="entry name" value="GGDEF_2"/>
    <property type="match status" value="1"/>
</dbReference>
<evidence type="ECO:0000313" key="5">
    <source>
        <dbReference type="EMBL" id="GGC55113.1"/>
    </source>
</evidence>
<feature type="domain" description="CdaR GGDEF-like" evidence="4">
    <location>
        <begin position="171"/>
        <end position="270"/>
    </location>
</feature>
<evidence type="ECO:0000259" key="4">
    <source>
        <dbReference type="Pfam" id="PF17853"/>
    </source>
</evidence>
<dbReference type="InterPro" id="IPR051448">
    <property type="entry name" value="CdaR-like_regulators"/>
</dbReference>
<evidence type="ECO:0000259" key="2">
    <source>
        <dbReference type="Pfam" id="PF13556"/>
    </source>
</evidence>
<name>A0A916U142_9ACTN</name>
<dbReference type="InterPro" id="IPR025736">
    <property type="entry name" value="PucR_C-HTH_dom"/>
</dbReference>
<dbReference type="AlphaFoldDB" id="A0A916U142"/>
<gene>
    <name evidence="5" type="ORF">GCM10011410_04370</name>
</gene>